<accession>A0A915DU57</accession>
<evidence type="ECO:0000256" key="1">
    <source>
        <dbReference type="SAM" id="MobiDB-lite"/>
    </source>
</evidence>
<keyword evidence="2" id="KW-1185">Reference proteome</keyword>
<evidence type="ECO:0000313" key="3">
    <source>
        <dbReference type="WBParaSite" id="jg23209"/>
    </source>
</evidence>
<sequence>MHNLSTISKTYGKHELKAGTPADGPSSADPAINGGSDTVVSSAIPARMNVSSSGISAGMAMSSSNPSSTALSLPQAQVYLLDQEPLHQKL</sequence>
<organism evidence="2 3">
    <name type="scientific">Ditylenchus dipsaci</name>
    <dbReference type="NCBI Taxonomy" id="166011"/>
    <lineage>
        <taxon>Eukaryota</taxon>
        <taxon>Metazoa</taxon>
        <taxon>Ecdysozoa</taxon>
        <taxon>Nematoda</taxon>
        <taxon>Chromadorea</taxon>
        <taxon>Rhabditida</taxon>
        <taxon>Tylenchina</taxon>
        <taxon>Tylenchomorpha</taxon>
        <taxon>Sphaerularioidea</taxon>
        <taxon>Anguinidae</taxon>
        <taxon>Anguininae</taxon>
        <taxon>Ditylenchus</taxon>
    </lineage>
</organism>
<evidence type="ECO:0000313" key="2">
    <source>
        <dbReference type="Proteomes" id="UP000887574"/>
    </source>
</evidence>
<dbReference type="WBParaSite" id="jg23209">
    <property type="protein sequence ID" value="jg23209"/>
    <property type="gene ID" value="jg23209"/>
</dbReference>
<protein>
    <submittedName>
        <fullName evidence="3">Uncharacterized protein</fullName>
    </submittedName>
</protein>
<dbReference type="AlphaFoldDB" id="A0A915DU57"/>
<feature type="region of interest" description="Disordered" evidence="1">
    <location>
        <begin position="1"/>
        <end position="40"/>
    </location>
</feature>
<proteinExistence type="predicted"/>
<dbReference type="Proteomes" id="UP000887574">
    <property type="component" value="Unplaced"/>
</dbReference>
<name>A0A915DU57_9BILA</name>
<reference evidence="3" key="1">
    <citation type="submission" date="2022-11" db="UniProtKB">
        <authorList>
            <consortium name="WormBaseParasite"/>
        </authorList>
    </citation>
    <scope>IDENTIFICATION</scope>
</reference>